<dbReference type="Proteomes" id="UP000196239">
    <property type="component" value="Chromosome 1"/>
</dbReference>
<evidence type="ECO:0000313" key="2">
    <source>
        <dbReference type="Proteomes" id="UP000196239"/>
    </source>
</evidence>
<organism evidence="1 2">
    <name type="scientific">Nitrosotalea devaniterrae</name>
    <dbReference type="NCBI Taxonomy" id="1078905"/>
    <lineage>
        <taxon>Archaea</taxon>
        <taxon>Nitrososphaerota</taxon>
        <taxon>Nitrososphaeria</taxon>
        <taxon>Nitrosotaleales</taxon>
        <taxon>Nitrosotaleaceae</taxon>
        <taxon>Nitrosotalea</taxon>
    </lineage>
</organism>
<proteinExistence type="predicted"/>
<reference evidence="2" key="1">
    <citation type="submission" date="2015-10" db="EMBL/GenBank/DDBJ databases">
        <authorList>
            <person name="Lehtovirta-Morley L.E."/>
            <person name="Vieille C."/>
        </authorList>
    </citation>
    <scope>NUCLEOTIDE SEQUENCE [LARGE SCALE GENOMIC DNA]</scope>
</reference>
<keyword evidence="2" id="KW-1185">Reference proteome</keyword>
<evidence type="ECO:0000313" key="1">
    <source>
        <dbReference type="EMBL" id="CUR51533.1"/>
    </source>
</evidence>
<protein>
    <recommendedName>
        <fullName evidence="3">DUF504 domain-containing protein</fullName>
    </recommendedName>
</protein>
<dbReference type="KEGG" id="ndv:NDEV_0768"/>
<dbReference type="EMBL" id="LN890280">
    <property type="protein sequence ID" value="CUR51533.1"/>
    <property type="molecule type" value="Genomic_DNA"/>
</dbReference>
<dbReference type="AlphaFoldDB" id="A0A128A2F8"/>
<name>A0A128A2F8_9ARCH</name>
<accession>A0A128A2F8</accession>
<gene>
    <name evidence="1" type="ORF">NDEV_0768</name>
</gene>
<evidence type="ECO:0008006" key="3">
    <source>
        <dbReference type="Google" id="ProtNLM"/>
    </source>
</evidence>
<sequence length="78" mass="9030">MTRKGKVADILSNALYNDNPELYQVGYIDFSKTREVPLGEFLKLSENFETIPASRIAYIKKENDILHCRSVRKKDPKI</sequence>